<evidence type="ECO:0000256" key="1">
    <source>
        <dbReference type="ARBA" id="ARBA00004442"/>
    </source>
</evidence>
<organism evidence="8 9">
    <name type="scientific">Chitinophaga barathri</name>
    <dbReference type="NCBI Taxonomy" id="1647451"/>
    <lineage>
        <taxon>Bacteria</taxon>
        <taxon>Pseudomonadati</taxon>
        <taxon>Bacteroidota</taxon>
        <taxon>Chitinophagia</taxon>
        <taxon>Chitinophagales</taxon>
        <taxon>Chitinophagaceae</taxon>
        <taxon>Chitinophaga</taxon>
    </lineage>
</organism>
<dbReference type="PROSITE" id="PS51257">
    <property type="entry name" value="PROKAR_LIPOPROTEIN"/>
    <property type="match status" value="1"/>
</dbReference>
<dbReference type="AlphaFoldDB" id="A0A3N4MGM6"/>
<evidence type="ECO:0000256" key="5">
    <source>
        <dbReference type="ARBA" id="ARBA00023237"/>
    </source>
</evidence>
<comment type="caution">
    <text evidence="8">The sequence shown here is derived from an EMBL/GenBank/DDBJ whole genome shotgun (WGS) entry which is preliminary data.</text>
</comment>
<protein>
    <submittedName>
        <fullName evidence="8">RagB/SusD family nutrient uptake outer membrane protein</fullName>
    </submittedName>
</protein>
<dbReference type="GO" id="GO:0009279">
    <property type="term" value="C:cell outer membrane"/>
    <property type="evidence" value="ECO:0007669"/>
    <property type="project" value="UniProtKB-SubCell"/>
</dbReference>
<dbReference type="OrthoDB" id="691231at2"/>
<reference evidence="9" key="1">
    <citation type="submission" date="2018-11" db="EMBL/GenBank/DDBJ databases">
        <title>Chitinophaga lutea sp.nov., isolate from arsenic contaminated soil.</title>
        <authorList>
            <person name="Zong Y."/>
        </authorList>
    </citation>
    <scope>NUCLEOTIDE SEQUENCE [LARGE SCALE GENOMIC DNA]</scope>
    <source>
        <strain evidence="9">YLT18</strain>
    </source>
</reference>
<dbReference type="Gene3D" id="1.25.40.390">
    <property type="match status" value="1"/>
</dbReference>
<proteinExistence type="inferred from homology"/>
<dbReference type="InterPro" id="IPR011990">
    <property type="entry name" value="TPR-like_helical_dom_sf"/>
</dbReference>
<evidence type="ECO:0000256" key="3">
    <source>
        <dbReference type="ARBA" id="ARBA00022729"/>
    </source>
</evidence>
<keyword evidence="5" id="KW-0998">Cell outer membrane</keyword>
<name>A0A3N4MGM6_9BACT</name>
<sequence>MNSLRWLIIIAVLLSSCKKDYLSFDYTDGAIRDNDVWESDLYTRGFLNASYAGLIRSYSVDGDGALLAAASDEAVNSNPSSAINIINNGTWGALRTIDDQYGNMYNYIRRTNLFLEKSPTSAISPATDIPRLRGEAFFLRAMYHFELMKRYGAIIIANRSFAATDNLDVPKNSFQEVVAQITSDCDSAASNIVAAAVTDWGAGDKGRATKAAALALKARTLLYAASPLHNPENDVNKWRDAVMAAKAVMDLNKHSLITVAQLPNLWNFSVSATVYNKEVIFATSADNVNQIEKDNAPISFEGKARTNPTQEMVDAFEAVKRAGNATSGPILSSAPINDPGSGYLDTNPYINRDPRLAMFIIFNKAKFKTLDVDIFTGGKDNNPQNQNSTKTGYYLRKFLSESAAWESGKTASNQRRPWVLFRYAEVLLNYAEALNETLPVPDAEVYTAVNAIRSRAGMPALPAGLSKEQMREKIHNERRVELCFEGHRFFDVRRWKEGELFFNKPVTGIQITRSGIAPAFSYTYNRFQVESRIFTVKNYYYPFPQGELNKTDNLVQNAGY</sequence>
<dbReference type="InterPro" id="IPR033985">
    <property type="entry name" value="SusD-like_N"/>
</dbReference>
<dbReference type="Pfam" id="PF07980">
    <property type="entry name" value="SusD_RagB"/>
    <property type="match status" value="1"/>
</dbReference>
<dbReference type="EMBL" id="RMBX01000001">
    <property type="protein sequence ID" value="RPD43011.1"/>
    <property type="molecule type" value="Genomic_DNA"/>
</dbReference>
<evidence type="ECO:0000256" key="2">
    <source>
        <dbReference type="ARBA" id="ARBA00006275"/>
    </source>
</evidence>
<evidence type="ECO:0000313" key="8">
    <source>
        <dbReference type="EMBL" id="RPD43011.1"/>
    </source>
</evidence>
<gene>
    <name evidence="8" type="ORF">EG028_01600</name>
</gene>
<dbReference type="Proteomes" id="UP000279089">
    <property type="component" value="Unassembled WGS sequence"/>
</dbReference>
<dbReference type="RefSeq" id="WP_120514283.1">
    <property type="nucleotide sequence ID" value="NZ_QXZY01000001.1"/>
</dbReference>
<evidence type="ECO:0000259" key="7">
    <source>
        <dbReference type="Pfam" id="PF14322"/>
    </source>
</evidence>
<keyword evidence="4" id="KW-0472">Membrane</keyword>
<comment type="subcellular location">
    <subcellularLocation>
        <location evidence="1">Cell outer membrane</location>
    </subcellularLocation>
</comment>
<dbReference type="SUPFAM" id="SSF48452">
    <property type="entry name" value="TPR-like"/>
    <property type="match status" value="1"/>
</dbReference>
<evidence type="ECO:0000313" key="9">
    <source>
        <dbReference type="Proteomes" id="UP000279089"/>
    </source>
</evidence>
<keyword evidence="9" id="KW-1185">Reference proteome</keyword>
<feature type="domain" description="RagB/SusD" evidence="6">
    <location>
        <begin position="287"/>
        <end position="560"/>
    </location>
</feature>
<dbReference type="InterPro" id="IPR012944">
    <property type="entry name" value="SusD_RagB_dom"/>
</dbReference>
<comment type="similarity">
    <text evidence="2">Belongs to the SusD family.</text>
</comment>
<keyword evidence="3" id="KW-0732">Signal</keyword>
<feature type="domain" description="SusD-like N-terminal" evidence="7">
    <location>
        <begin position="72"/>
        <end position="221"/>
    </location>
</feature>
<evidence type="ECO:0000256" key="4">
    <source>
        <dbReference type="ARBA" id="ARBA00023136"/>
    </source>
</evidence>
<accession>A0A3N4MGM6</accession>
<dbReference type="Pfam" id="PF14322">
    <property type="entry name" value="SusD-like_3"/>
    <property type="match status" value="1"/>
</dbReference>
<evidence type="ECO:0000259" key="6">
    <source>
        <dbReference type="Pfam" id="PF07980"/>
    </source>
</evidence>